<dbReference type="InterPro" id="IPR041698">
    <property type="entry name" value="Methyltransf_25"/>
</dbReference>
<dbReference type="CDD" id="cd02440">
    <property type="entry name" value="AdoMet_MTases"/>
    <property type="match status" value="1"/>
</dbReference>
<keyword evidence="1 4" id="KW-0489">Methyltransferase</keyword>
<dbReference type="Proteomes" id="UP000863257">
    <property type="component" value="Unassembled WGS sequence"/>
</dbReference>
<feature type="domain" description="Methyltransferase" evidence="3">
    <location>
        <begin position="87"/>
        <end position="175"/>
    </location>
</feature>
<reference evidence="4" key="2">
    <citation type="submission" date="2019-01" db="EMBL/GenBank/DDBJ databases">
        <authorList>
            <consortium name="NCBI Pathogen Detection Project"/>
        </authorList>
    </citation>
    <scope>NUCLEOTIDE SEQUENCE</scope>
    <source>
        <strain evidence="4">BCW_3452</strain>
    </source>
</reference>
<keyword evidence="2 4" id="KW-0808">Transferase</keyword>
<gene>
    <name evidence="4" type="ORF">I7730_01115</name>
</gene>
<proteinExistence type="predicted"/>
<evidence type="ECO:0000313" key="5">
    <source>
        <dbReference type="Proteomes" id="UP000863257"/>
    </source>
</evidence>
<dbReference type="Pfam" id="PF13649">
    <property type="entry name" value="Methyltransf_25"/>
    <property type="match status" value="1"/>
</dbReference>
<dbReference type="PANTHER" id="PTHR43861">
    <property type="entry name" value="TRANS-ACONITATE 2-METHYLTRANSFERASE-RELATED"/>
    <property type="match status" value="1"/>
</dbReference>
<organism evidence="4 5">
    <name type="scientific">Vibrio vulnificus</name>
    <dbReference type="NCBI Taxonomy" id="672"/>
    <lineage>
        <taxon>Bacteria</taxon>
        <taxon>Pseudomonadati</taxon>
        <taxon>Pseudomonadota</taxon>
        <taxon>Gammaproteobacteria</taxon>
        <taxon>Vibrionales</taxon>
        <taxon>Vibrionaceae</taxon>
        <taxon>Vibrio</taxon>
    </lineage>
</organism>
<reference evidence="4" key="1">
    <citation type="journal article" date="2018" name="Genome Biol.">
        <title>SKESA: strategic k-mer extension for scrupulous assemblies.</title>
        <authorList>
            <person name="Souvorov A."/>
            <person name="Agarwala R."/>
            <person name="Lipman D.J."/>
        </authorList>
    </citation>
    <scope>NUCLEOTIDE SEQUENCE</scope>
    <source>
        <strain evidence="4">BCW_3452</strain>
    </source>
</reference>
<evidence type="ECO:0000256" key="2">
    <source>
        <dbReference type="ARBA" id="ARBA00022679"/>
    </source>
</evidence>
<accession>A0A8H9K5C5</accession>
<evidence type="ECO:0000313" key="4">
    <source>
        <dbReference type="EMBL" id="HAS8538399.1"/>
    </source>
</evidence>
<evidence type="ECO:0000256" key="1">
    <source>
        <dbReference type="ARBA" id="ARBA00022603"/>
    </source>
</evidence>
<dbReference type="GO" id="GO:0032259">
    <property type="term" value="P:methylation"/>
    <property type="evidence" value="ECO:0007669"/>
    <property type="project" value="UniProtKB-KW"/>
</dbReference>
<dbReference type="Gene3D" id="3.40.50.150">
    <property type="entry name" value="Vaccinia Virus protein VP39"/>
    <property type="match status" value="1"/>
</dbReference>
<dbReference type="EMBL" id="DACRBY010000001">
    <property type="protein sequence ID" value="HAS8538399.1"/>
    <property type="molecule type" value="Genomic_DNA"/>
</dbReference>
<name>A0A8H9K5C5_VIBVL</name>
<sequence length="238" mass="27180">MNFFLRIRRLSVYLYLQNGIEFDAPHLDFNHCYYQDITTALEHIMENTSIKYYDTVANSYFLSTVHANLTESWNLFFQNLPTRNPSILDAGCGSGRDTVEFISRGALVDAFDGSKKMAEKASEYTNIDVQHCLFTNFQSDKQYDGIWASASLLHVLEDDLPATIAHLKQFLKPDGTMYASFKSEKDASQHELRHFTNLNLDEAKQLFESLGFTSVSAQTMIESREEVGKINWTVVIAK</sequence>
<dbReference type="GO" id="GO:0008168">
    <property type="term" value="F:methyltransferase activity"/>
    <property type="evidence" value="ECO:0007669"/>
    <property type="project" value="UniProtKB-KW"/>
</dbReference>
<protein>
    <submittedName>
        <fullName evidence="4">Class I SAM-dependent methyltransferase</fullName>
    </submittedName>
</protein>
<evidence type="ECO:0000259" key="3">
    <source>
        <dbReference type="Pfam" id="PF13649"/>
    </source>
</evidence>
<dbReference type="InterPro" id="IPR029063">
    <property type="entry name" value="SAM-dependent_MTases_sf"/>
</dbReference>
<dbReference type="PANTHER" id="PTHR43861:SF1">
    <property type="entry name" value="TRANS-ACONITATE 2-METHYLTRANSFERASE"/>
    <property type="match status" value="1"/>
</dbReference>
<dbReference type="SUPFAM" id="SSF53335">
    <property type="entry name" value="S-adenosyl-L-methionine-dependent methyltransferases"/>
    <property type="match status" value="1"/>
</dbReference>
<comment type="caution">
    <text evidence="4">The sequence shown here is derived from an EMBL/GenBank/DDBJ whole genome shotgun (WGS) entry which is preliminary data.</text>
</comment>
<dbReference type="AlphaFoldDB" id="A0A8H9K5C5"/>